<feature type="non-terminal residue" evidence="1">
    <location>
        <position position="65"/>
    </location>
</feature>
<accession>A0ACA9SNJ0</accession>
<name>A0ACA9SNJ0_9GLOM</name>
<evidence type="ECO:0000313" key="2">
    <source>
        <dbReference type="Proteomes" id="UP000789920"/>
    </source>
</evidence>
<dbReference type="Proteomes" id="UP000789920">
    <property type="component" value="Unassembled WGS sequence"/>
</dbReference>
<dbReference type="EMBL" id="CAJVQC010144238">
    <property type="protein sequence ID" value="CAG8844831.1"/>
    <property type="molecule type" value="Genomic_DNA"/>
</dbReference>
<proteinExistence type="predicted"/>
<reference evidence="1" key="1">
    <citation type="submission" date="2021-06" db="EMBL/GenBank/DDBJ databases">
        <authorList>
            <person name="Kallberg Y."/>
            <person name="Tangrot J."/>
            <person name="Rosling A."/>
        </authorList>
    </citation>
    <scope>NUCLEOTIDE SEQUENCE</scope>
    <source>
        <strain evidence="1">MA461A</strain>
    </source>
</reference>
<protein>
    <submittedName>
        <fullName evidence="1">34096_t:CDS:1</fullName>
    </submittedName>
</protein>
<keyword evidence="2" id="KW-1185">Reference proteome</keyword>
<sequence length="65" mass="7916">MACRFCNIRSIYNNHIYYLLNSNLRSLSHDLVNLPMRSHEEYNEDITTIKQLQFESDRNRQINLR</sequence>
<gene>
    <name evidence="1" type="ORF">RPERSI_LOCUS33376</name>
</gene>
<evidence type="ECO:0000313" key="1">
    <source>
        <dbReference type="EMBL" id="CAG8844831.1"/>
    </source>
</evidence>
<comment type="caution">
    <text evidence="1">The sequence shown here is derived from an EMBL/GenBank/DDBJ whole genome shotgun (WGS) entry which is preliminary data.</text>
</comment>
<organism evidence="1 2">
    <name type="scientific">Racocetra persica</name>
    <dbReference type="NCBI Taxonomy" id="160502"/>
    <lineage>
        <taxon>Eukaryota</taxon>
        <taxon>Fungi</taxon>
        <taxon>Fungi incertae sedis</taxon>
        <taxon>Mucoromycota</taxon>
        <taxon>Glomeromycotina</taxon>
        <taxon>Glomeromycetes</taxon>
        <taxon>Diversisporales</taxon>
        <taxon>Gigasporaceae</taxon>
        <taxon>Racocetra</taxon>
    </lineage>
</organism>